<evidence type="ECO:0000313" key="1">
    <source>
        <dbReference type="EMBL" id="MBI5169880.1"/>
    </source>
</evidence>
<name>A0A933SEM3_UNCEI</name>
<dbReference type="InterPro" id="IPR013783">
    <property type="entry name" value="Ig-like_fold"/>
</dbReference>
<dbReference type="AlphaFoldDB" id="A0A933SEM3"/>
<dbReference type="EMBL" id="JACRIW010000075">
    <property type="protein sequence ID" value="MBI5169880.1"/>
    <property type="molecule type" value="Genomic_DNA"/>
</dbReference>
<dbReference type="Proteomes" id="UP000696931">
    <property type="component" value="Unassembled WGS sequence"/>
</dbReference>
<proteinExistence type="predicted"/>
<reference evidence="1" key="1">
    <citation type="submission" date="2020-07" db="EMBL/GenBank/DDBJ databases">
        <title>Huge and variable diversity of episymbiotic CPR bacteria and DPANN archaea in groundwater ecosystems.</title>
        <authorList>
            <person name="He C.Y."/>
            <person name="Keren R."/>
            <person name="Whittaker M."/>
            <person name="Farag I.F."/>
            <person name="Doudna J."/>
            <person name="Cate J.H.D."/>
            <person name="Banfield J.F."/>
        </authorList>
    </citation>
    <scope>NUCLEOTIDE SEQUENCE</scope>
    <source>
        <strain evidence="1">NC_groundwater_1813_Pr3_B-0.1um_71_17</strain>
    </source>
</reference>
<organism evidence="1 2">
    <name type="scientific">Eiseniibacteriota bacterium</name>
    <dbReference type="NCBI Taxonomy" id="2212470"/>
    <lineage>
        <taxon>Bacteria</taxon>
        <taxon>Candidatus Eiseniibacteriota</taxon>
    </lineage>
</organism>
<protein>
    <submittedName>
        <fullName evidence="1">T9SS type A sorting domain-containing protein</fullName>
    </submittedName>
</protein>
<comment type="caution">
    <text evidence="1">The sequence shown here is derived from an EMBL/GenBank/DDBJ whole genome shotgun (WGS) entry which is preliminary data.</text>
</comment>
<dbReference type="InterPro" id="IPR026444">
    <property type="entry name" value="Secre_tail"/>
</dbReference>
<accession>A0A933SEM3</accession>
<gene>
    <name evidence="1" type="ORF">HZA61_10360</name>
</gene>
<dbReference type="NCBIfam" id="TIGR04183">
    <property type="entry name" value="Por_Secre_tail"/>
    <property type="match status" value="1"/>
</dbReference>
<evidence type="ECO:0000313" key="2">
    <source>
        <dbReference type="Proteomes" id="UP000696931"/>
    </source>
</evidence>
<dbReference type="Gene3D" id="2.60.40.10">
    <property type="entry name" value="Immunoglobulins"/>
    <property type="match status" value="1"/>
</dbReference>
<sequence length="627" mass="66451">MTSDGHDGAFFALADGSQYGTMSWNLRIFRVAADGSRPVGWPVDGIPISQSAWADFPNAGIGNADGSFTLAYIVYDLDARAHVARYTSAGAPVPGEWSGAPILAAFGSHQGVTGVIATADGGNLFAFLQSVGNNSDIWLQHLDSSGRAASGWPTTGRTFVAGTGQQVQGQRPVLVSDRADGAWTTYVSDQIGAEANVYVARIDGLGDPAAGWPAQGFSITSAPGIQTQPAITTDGGSGVYVAWVDARSRAGQPWDQAEFGADIYLQRVNADGSLAAGWPSLGLPVCVWDYPQEVPHVVPDSTGGVFVVWEYSGPQGFTVHAQHVLADGSIAPGWPLNGKRMFGIDGYADLSEVASDQLGGLFVSCEIQTASGWRVYVQHVNAAGDFDSPSGPTGLLVCPPTGPFDSQENPHLIQSLPGSAIVCWDDSRNGYYNTYVQRITANGIVATELSLASHDAQPDRVTLDWAGADASLSSASLERREPEGLWRRLADLTADREGRLHYEDRDVSPGATYEYRVRYASDGQSRTTAVATITVPAATPFALKGATPNPSSRRKLAIAYSLAERAPARLELFDAQGRCVAVRDLSALGLGAHTVTLDEAHELRAGLYWARLTQGTHQATSRVVIVD</sequence>